<dbReference type="STRING" id="650164.K5VVS6"/>
<evidence type="ECO:0000313" key="12">
    <source>
        <dbReference type="Proteomes" id="UP000008370"/>
    </source>
</evidence>
<dbReference type="InterPro" id="IPR017972">
    <property type="entry name" value="Cyt_P450_CS"/>
</dbReference>
<dbReference type="RefSeq" id="XP_007400067.1">
    <property type="nucleotide sequence ID" value="XM_007400005.1"/>
</dbReference>
<dbReference type="PRINTS" id="PR00463">
    <property type="entry name" value="EP450I"/>
</dbReference>
<dbReference type="SUPFAM" id="SSF48264">
    <property type="entry name" value="Cytochrome P450"/>
    <property type="match status" value="1"/>
</dbReference>
<evidence type="ECO:0000256" key="1">
    <source>
        <dbReference type="ARBA" id="ARBA00001971"/>
    </source>
</evidence>
<dbReference type="Proteomes" id="UP000008370">
    <property type="component" value="Unassembled WGS sequence"/>
</dbReference>
<keyword evidence="7 9" id="KW-0408">Iron</keyword>
<evidence type="ECO:0000256" key="4">
    <source>
        <dbReference type="ARBA" id="ARBA00022617"/>
    </source>
</evidence>
<dbReference type="InParanoid" id="K5VVS6"/>
<feature type="binding site" description="axial binding residue" evidence="9">
    <location>
        <position position="322"/>
    </location>
    <ligand>
        <name>heme</name>
        <dbReference type="ChEBI" id="CHEBI:30413"/>
    </ligand>
    <ligandPart>
        <name>Fe</name>
        <dbReference type="ChEBI" id="CHEBI:18248"/>
    </ligandPart>
</feature>
<evidence type="ECO:0000256" key="2">
    <source>
        <dbReference type="ARBA" id="ARBA00005179"/>
    </source>
</evidence>
<evidence type="ECO:0000256" key="5">
    <source>
        <dbReference type="ARBA" id="ARBA00022723"/>
    </source>
</evidence>
<dbReference type="InterPro" id="IPR001128">
    <property type="entry name" value="Cyt_P450"/>
</dbReference>
<protein>
    <recommendedName>
        <fullName evidence="13">Cytochrome P450</fullName>
    </recommendedName>
</protein>
<dbReference type="GO" id="GO:0004497">
    <property type="term" value="F:monooxygenase activity"/>
    <property type="evidence" value="ECO:0007669"/>
    <property type="project" value="UniProtKB-KW"/>
</dbReference>
<organism evidence="11 12">
    <name type="scientific">Phanerochaete carnosa (strain HHB-10118-sp)</name>
    <name type="common">White-rot fungus</name>
    <name type="synonym">Peniophora carnosa</name>
    <dbReference type="NCBI Taxonomy" id="650164"/>
    <lineage>
        <taxon>Eukaryota</taxon>
        <taxon>Fungi</taxon>
        <taxon>Dikarya</taxon>
        <taxon>Basidiomycota</taxon>
        <taxon>Agaricomycotina</taxon>
        <taxon>Agaricomycetes</taxon>
        <taxon>Polyporales</taxon>
        <taxon>Phanerochaetaceae</taxon>
        <taxon>Phanerochaete</taxon>
    </lineage>
</organism>
<evidence type="ECO:0000313" key="11">
    <source>
        <dbReference type="EMBL" id="EKM50900.1"/>
    </source>
</evidence>
<dbReference type="EMBL" id="JH930477">
    <property type="protein sequence ID" value="EKM50900.1"/>
    <property type="molecule type" value="Genomic_DNA"/>
</dbReference>
<evidence type="ECO:0000256" key="9">
    <source>
        <dbReference type="PIRSR" id="PIRSR602401-1"/>
    </source>
</evidence>
<evidence type="ECO:0000256" key="3">
    <source>
        <dbReference type="ARBA" id="ARBA00010617"/>
    </source>
</evidence>
<dbReference type="PRINTS" id="PR00385">
    <property type="entry name" value="P450"/>
</dbReference>
<evidence type="ECO:0000256" key="10">
    <source>
        <dbReference type="RuleBase" id="RU000461"/>
    </source>
</evidence>
<evidence type="ECO:0000256" key="8">
    <source>
        <dbReference type="ARBA" id="ARBA00023033"/>
    </source>
</evidence>
<name>K5VVS6_PHACS</name>
<dbReference type="OrthoDB" id="1470350at2759"/>
<dbReference type="KEGG" id="pco:PHACADRAFT_262778"/>
<dbReference type="InterPro" id="IPR036396">
    <property type="entry name" value="Cyt_P450_sf"/>
</dbReference>
<keyword evidence="5 9" id="KW-0479">Metal-binding</keyword>
<comment type="similarity">
    <text evidence="3 10">Belongs to the cytochrome P450 family.</text>
</comment>
<proteinExistence type="inferred from homology"/>
<evidence type="ECO:0008006" key="13">
    <source>
        <dbReference type="Google" id="ProtNLM"/>
    </source>
</evidence>
<dbReference type="AlphaFoldDB" id="K5VVS6"/>
<comment type="cofactor">
    <cofactor evidence="1 9">
        <name>heme</name>
        <dbReference type="ChEBI" id="CHEBI:30413"/>
    </cofactor>
</comment>
<dbReference type="PANTHER" id="PTHR24305:SF166">
    <property type="entry name" value="CYTOCHROME P450 12A4, MITOCHONDRIAL-RELATED"/>
    <property type="match status" value="1"/>
</dbReference>
<dbReference type="HOGENOM" id="CLU_001570_5_11_1"/>
<keyword evidence="12" id="KW-1185">Reference proteome</keyword>
<evidence type="ECO:0000256" key="7">
    <source>
        <dbReference type="ARBA" id="ARBA00023004"/>
    </source>
</evidence>
<evidence type="ECO:0000256" key="6">
    <source>
        <dbReference type="ARBA" id="ARBA00023002"/>
    </source>
</evidence>
<keyword evidence="6 10" id="KW-0560">Oxidoreductase</keyword>
<dbReference type="GO" id="GO:0016705">
    <property type="term" value="F:oxidoreductase activity, acting on paired donors, with incorporation or reduction of molecular oxygen"/>
    <property type="evidence" value="ECO:0007669"/>
    <property type="project" value="InterPro"/>
</dbReference>
<keyword evidence="8 10" id="KW-0503">Monooxygenase</keyword>
<dbReference type="PROSITE" id="PS00086">
    <property type="entry name" value="CYTOCHROME_P450"/>
    <property type="match status" value="1"/>
</dbReference>
<dbReference type="InterPro" id="IPR050121">
    <property type="entry name" value="Cytochrome_P450_monoxygenase"/>
</dbReference>
<dbReference type="GO" id="GO:0005506">
    <property type="term" value="F:iron ion binding"/>
    <property type="evidence" value="ECO:0007669"/>
    <property type="project" value="InterPro"/>
</dbReference>
<dbReference type="Pfam" id="PF00067">
    <property type="entry name" value="p450"/>
    <property type="match status" value="1"/>
</dbReference>
<comment type="pathway">
    <text evidence="2">Secondary metabolite biosynthesis.</text>
</comment>
<keyword evidence="4 9" id="KW-0349">Heme</keyword>
<dbReference type="GO" id="GO:0020037">
    <property type="term" value="F:heme binding"/>
    <property type="evidence" value="ECO:0007669"/>
    <property type="project" value="InterPro"/>
</dbReference>
<reference evidence="11 12" key="1">
    <citation type="journal article" date="2012" name="BMC Genomics">
        <title>Comparative genomics of the white-rot fungi, Phanerochaete carnosa and P. chrysosporium, to elucidate the genetic basis of the distinct wood types they colonize.</title>
        <authorList>
            <person name="Suzuki H."/>
            <person name="MacDonald J."/>
            <person name="Syed K."/>
            <person name="Salamov A."/>
            <person name="Hori C."/>
            <person name="Aerts A."/>
            <person name="Henrissat B."/>
            <person name="Wiebenga A."/>
            <person name="vanKuyk P.A."/>
            <person name="Barry K."/>
            <person name="Lindquist E."/>
            <person name="LaButti K."/>
            <person name="Lapidus A."/>
            <person name="Lucas S."/>
            <person name="Coutinho P."/>
            <person name="Gong Y."/>
            <person name="Samejima M."/>
            <person name="Mahadevan R."/>
            <person name="Abou-Zaid M."/>
            <person name="de Vries R.P."/>
            <person name="Igarashi K."/>
            <person name="Yadav J.S."/>
            <person name="Grigoriev I.V."/>
            <person name="Master E.R."/>
        </authorList>
    </citation>
    <scope>NUCLEOTIDE SEQUENCE [LARGE SCALE GENOMIC DNA]</scope>
    <source>
        <strain evidence="11 12">HHB-10118-sp</strain>
    </source>
</reference>
<accession>K5VVS6</accession>
<dbReference type="GeneID" id="18918379"/>
<gene>
    <name evidence="11" type="ORF">PHACADRAFT_262778</name>
</gene>
<sequence>MKDMESDMRVAAMQVIDNFTHQVHANNDKMWVNLFDVTGKATLTIIGRVAFLHDFEGGESEDARKILEARRVGVSPAIKSSDFILLSLLRRFPILNDLPIPALQVQGLAREVIQSGIAHEMIRRNADVVEGVDPKSHKDLLSRLLIAHSAGNISTEELYAQISTFIITGNETSTQTLAFLIWELARHPDVQERLREELKAFSGEPDYDDFQTKLPYLDAVMKETLRLYPGLAYMERVATKADVIPLRESVKLSNGKVVSELSVSPGQVVIIPILSIQQMDSVYKDGEMFRPERWLDGSVDTSTRQYSGWTHMLVFSDGPRNCIGVRLGLLQMKMVLTYMMERFRFIDTHENITFKISSSLQAWVAGKPELGPCLPVDVELL</sequence>
<dbReference type="PANTHER" id="PTHR24305">
    <property type="entry name" value="CYTOCHROME P450"/>
    <property type="match status" value="1"/>
</dbReference>
<dbReference type="InterPro" id="IPR002401">
    <property type="entry name" value="Cyt_P450_E_grp-I"/>
</dbReference>
<dbReference type="Gene3D" id="1.10.630.10">
    <property type="entry name" value="Cytochrome P450"/>
    <property type="match status" value="1"/>
</dbReference>